<evidence type="ECO:0000256" key="3">
    <source>
        <dbReference type="SAM" id="Phobius"/>
    </source>
</evidence>
<proteinExistence type="inferred from homology"/>
<dbReference type="InterPro" id="IPR004995">
    <property type="entry name" value="Spore_Ger"/>
</dbReference>
<comment type="caution">
    <text evidence="4">The sequence shown here is derived from an EMBL/GenBank/DDBJ whole genome shotgun (WGS) entry which is preliminary data.</text>
</comment>
<evidence type="ECO:0000313" key="5">
    <source>
        <dbReference type="Proteomes" id="UP001296923"/>
    </source>
</evidence>
<feature type="transmembrane region" description="Helical" evidence="3">
    <location>
        <begin position="364"/>
        <end position="382"/>
    </location>
</feature>
<dbReference type="RefSeq" id="WP_205726571.1">
    <property type="nucleotide sequence ID" value="NZ_JAFHKR010000039.1"/>
</dbReference>
<keyword evidence="3" id="KW-0812">Transmembrane</keyword>
<feature type="transmembrane region" description="Helical" evidence="3">
    <location>
        <begin position="268"/>
        <end position="290"/>
    </location>
</feature>
<gene>
    <name evidence="4" type="ORF">JYA63_15985</name>
</gene>
<dbReference type="PANTHER" id="PTHR22550">
    <property type="entry name" value="SPORE GERMINATION PROTEIN"/>
    <property type="match status" value="1"/>
</dbReference>
<feature type="transmembrane region" description="Helical" evidence="3">
    <location>
        <begin position="394"/>
        <end position="419"/>
    </location>
</feature>
<evidence type="ECO:0000313" key="4">
    <source>
        <dbReference type="EMBL" id="MBN3555778.1"/>
    </source>
</evidence>
<feature type="transmembrane region" description="Helical" evidence="3">
    <location>
        <begin position="310"/>
        <end position="329"/>
    </location>
</feature>
<keyword evidence="5" id="KW-1185">Reference proteome</keyword>
<keyword evidence="2 3" id="KW-0472">Membrane</keyword>
<dbReference type="Proteomes" id="UP001296923">
    <property type="component" value="Unassembled WGS sequence"/>
</dbReference>
<protein>
    <submittedName>
        <fullName evidence="4">Spore germination protein</fullName>
    </submittedName>
</protein>
<dbReference type="EMBL" id="JAFHKR010000039">
    <property type="protein sequence ID" value="MBN3555778.1"/>
    <property type="molecule type" value="Genomic_DNA"/>
</dbReference>
<name>A0ABS2ZTS6_9BACL</name>
<dbReference type="InterPro" id="IPR050768">
    <property type="entry name" value="UPF0353/GerABKA_families"/>
</dbReference>
<evidence type="ECO:0000256" key="2">
    <source>
        <dbReference type="ARBA" id="ARBA00023136"/>
    </source>
</evidence>
<dbReference type="PANTHER" id="PTHR22550:SF5">
    <property type="entry name" value="LEUCINE ZIPPER PROTEIN 4"/>
    <property type="match status" value="1"/>
</dbReference>
<comment type="similarity">
    <text evidence="1">Belongs to the GerABKA family.</text>
</comment>
<dbReference type="PIRSF" id="PIRSF005690">
    <property type="entry name" value="GerBA"/>
    <property type="match status" value="1"/>
</dbReference>
<keyword evidence="3" id="KW-1133">Transmembrane helix</keyword>
<reference evidence="4 5" key="1">
    <citation type="submission" date="2021-01" db="EMBL/GenBank/DDBJ databases">
        <title>Genome Sequencing of Type Strains.</title>
        <authorList>
            <person name="Lemaire J.F."/>
            <person name="Inderbitzin P."/>
            <person name="Collins S.B."/>
            <person name="Wespe N."/>
            <person name="Knight-Connoni V."/>
        </authorList>
    </citation>
    <scope>NUCLEOTIDE SEQUENCE [LARGE SCALE GENOMIC DNA]</scope>
    <source>
        <strain evidence="4 5">DSM 23009</strain>
    </source>
</reference>
<sequence length="437" mass="48931">MDDVLLNQLEKLKQYEDFYSEELLLLKNPCILAGFRTLFDVNRTKLAVYQLITGLPLKTKLNDVFMYFGKVIDFSKLNESVFAGKAILFLTKERLLIEIDPVSLNLNRPIHEPINESSIQTPLDSFVEDLSINIGLIRKRTKSRELKHESFNMGESKDKKVALLYYENKADNHFVKQVTKHLETNSSERISNLQELSQVLGFNKGLIFPMMYQTELSFQAIDYLEKGRLLVFIDGQPAAYVIPVYFWDTILAASDKSYPFVLGVIIRAVRVIGILLTLILPALYVALVAVNPEVLRIELALSVAQSREGVPYPAFVEMIIMSILIELILEASVRLPKSIGPAITMVGGIILSTAIVEAKLVSNLLIIIIAATTISNSAILGFQNMLSIRVFKYILIILAGIFGVFGIMTGLVFTFAYLAGLQTYGVSYLDVSSKKAR</sequence>
<dbReference type="Pfam" id="PF03323">
    <property type="entry name" value="GerA"/>
    <property type="match status" value="1"/>
</dbReference>
<accession>A0ABS2ZTS6</accession>
<feature type="transmembrane region" description="Helical" evidence="3">
    <location>
        <begin position="341"/>
        <end position="358"/>
    </location>
</feature>
<organism evidence="4 5">
    <name type="scientific">Fictibacillus nanhaiensis</name>
    <dbReference type="NCBI Taxonomy" id="742169"/>
    <lineage>
        <taxon>Bacteria</taxon>
        <taxon>Bacillati</taxon>
        <taxon>Bacillota</taxon>
        <taxon>Bacilli</taxon>
        <taxon>Bacillales</taxon>
        <taxon>Fictibacillaceae</taxon>
        <taxon>Fictibacillus</taxon>
    </lineage>
</organism>
<evidence type="ECO:0000256" key="1">
    <source>
        <dbReference type="ARBA" id="ARBA00005278"/>
    </source>
</evidence>